<evidence type="ECO:0000313" key="2">
    <source>
        <dbReference type="EMBL" id="PNX61606.1"/>
    </source>
</evidence>
<evidence type="ECO:0000313" key="3">
    <source>
        <dbReference type="Proteomes" id="UP000236291"/>
    </source>
</evidence>
<keyword evidence="1" id="KW-0812">Transmembrane</keyword>
<name>A0A2K3K5S3_TRIPR</name>
<proteinExistence type="predicted"/>
<protein>
    <submittedName>
        <fullName evidence="2">Uncharacterized protein</fullName>
    </submittedName>
</protein>
<dbReference type="EMBL" id="ASHM01142681">
    <property type="protein sequence ID" value="PNX61606.1"/>
    <property type="molecule type" value="Genomic_DNA"/>
</dbReference>
<comment type="caution">
    <text evidence="2">The sequence shown here is derived from an EMBL/GenBank/DDBJ whole genome shotgun (WGS) entry which is preliminary data.</text>
</comment>
<accession>A0A2K3K5S3</accession>
<reference evidence="2 3" key="1">
    <citation type="journal article" date="2014" name="Am. J. Bot.">
        <title>Genome assembly and annotation for red clover (Trifolium pratense; Fabaceae).</title>
        <authorList>
            <person name="Istvanek J."/>
            <person name="Jaros M."/>
            <person name="Krenek A."/>
            <person name="Repkova J."/>
        </authorList>
    </citation>
    <scope>NUCLEOTIDE SEQUENCE [LARGE SCALE GENOMIC DNA]</scope>
    <source>
        <strain evidence="3">cv. Tatra</strain>
        <tissue evidence="2">Young leaves</tissue>
    </source>
</reference>
<organism evidence="2 3">
    <name type="scientific">Trifolium pratense</name>
    <name type="common">Red clover</name>
    <dbReference type="NCBI Taxonomy" id="57577"/>
    <lineage>
        <taxon>Eukaryota</taxon>
        <taxon>Viridiplantae</taxon>
        <taxon>Streptophyta</taxon>
        <taxon>Embryophyta</taxon>
        <taxon>Tracheophyta</taxon>
        <taxon>Spermatophyta</taxon>
        <taxon>Magnoliopsida</taxon>
        <taxon>eudicotyledons</taxon>
        <taxon>Gunneridae</taxon>
        <taxon>Pentapetalae</taxon>
        <taxon>rosids</taxon>
        <taxon>fabids</taxon>
        <taxon>Fabales</taxon>
        <taxon>Fabaceae</taxon>
        <taxon>Papilionoideae</taxon>
        <taxon>50 kb inversion clade</taxon>
        <taxon>NPAAA clade</taxon>
        <taxon>Hologalegina</taxon>
        <taxon>IRL clade</taxon>
        <taxon>Trifolieae</taxon>
        <taxon>Trifolium</taxon>
    </lineage>
</organism>
<gene>
    <name evidence="2" type="ORF">L195_g060742</name>
</gene>
<keyword evidence="1" id="KW-1133">Transmembrane helix</keyword>
<dbReference type="Proteomes" id="UP000236291">
    <property type="component" value="Unassembled WGS sequence"/>
</dbReference>
<feature type="transmembrane region" description="Helical" evidence="1">
    <location>
        <begin position="49"/>
        <end position="69"/>
    </location>
</feature>
<evidence type="ECO:0000256" key="1">
    <source>
        <dbReference type="SAM" id="Phobius"/>
    </source>
</evidence>
<dbReference type="AlphaFoldDB" id="A0A2K3K5S3"/>
<reference evidence="2 3" key="2">
    <citation type="journal article" date="2017" name="Front. Plant Sci.">
        <title>Gene Classification and Mining of Molecular Markers Useful in Red Clover (Trifolium pratense) Breeding.</title>
        <authorList>
            <person name="Istvanek J."/>
            <person name="Dluhosova J."/>
            <person name="Dluhos P."/>
            <person name="Patkova L."/>
            <person name="Nedelnik J."/>
            <person name="Repkova J."/>
        </authorList>
    </citation>
    <scope>NUCLEOTIDE SEQUENCE [LARGE SCALE GENOMIC DNA]</scope>
    <source>
        <strain evidence="3">cv. Tatra</strain>
        <tissue evidence="2">Young leaves</tissue>
    </source>
</reference>
<keyword evidence="1" id="KW-0472">Membrane</keyword>
<sequence>MKTQKISDENTKADYVLYENTKADYPGRKCLITYCSATGLLIVALHPSIIPAGVVSITYCSATGLLIVARYHSAR</sequence>